<feature type="region of interest" description="Disordered" evidence="1">
    <location>
        <begin position="121"/>
        <end position="140"/>
    </location>
</feature>
<evidence type="ECO:0000313" key="2">
    <source>
        <dbReference type="EMBL" id="EYE92224.1"/>
    </source>
</evidence>
<feature type="compositionally biased region" description="Polar residues" evidence="1">
    <location>
        <begin position="40"/>
        <end position="49"/>
    </location>
</feature>
<proteinExistence type="predicted"/>
<dbReference type="OrthoDB" id="3433125at2759"/>
<feature type="compositionally biased region" description="Low complexity" evidence="1">
    <location>
        <begin position="27"/>
        <end position="39"/>
    </location>
</feature>
<dbReference type="PANTHER" id="PTHR38887">
    <property type="entry name" value="CHROMOSOME 21, WHOLE GENOME SHOTGUN SEQUENCE"/>
    <property type="match status" value="1"/>
</dbReference>
<dbReference type="PANTHER" id="PTHR38887:SF1">
    <property type="entry name" value="RAS MODIFICATION PROTEIN ERF4"/>
    <property type="match status" value="1"/>
</dbReference>
<protein>
    <submittedName>
        <fullName evidence="2">Uncharacterized protein</fullName>
    </submittedName>
</protein>
<dbReference type="EMBL" id="KK088438">
    <property type="protein sequence ID" value="EYE92224.1"/>
    <property type="molecule type" value="Genomic_DNA"/>
</dbReference>
<dbReference type="Proteomes" id="UP000019804">
    <property type="component" value="Unassembled WGS sequence"/>
</dbReference>
<evidence type="ECO:0000256" key="1">
    <source>
        <dbReference type="SAM" id="MobiDB-lite"/>
    </source>
</evidence>
<sequence>MPLLVKVLRTGLGLTSEAIHAARDRPSSSNQPSSTSPAPCTTNASDTAENAGQATVEGLAQTEHFIGRNVGDQRSNAHQSARDPLDYLEGYDQDEAIWQLDDVVESVRPRTQTHGETIAAAMAEETPDTPAPEPDEAEEKKIKQREALARELVAMAGPVPDLAQRLPCPVIVPQRRPRNKDRGFVRAYAPVLDDCGISQDVFLQFLEYLDAVNHASAWIDVIFIAAQIAGSIPSPAAMIVGTIVAIVAGAARELQKRTRANTFLEMANRDLFMPRGLFAVVMAFKPDIPSSQQGLLGNVAGSVKKTLSKKEKLDINQTVEKWSNADPNKSKFKKGLDNIRIQSGETNSELELPETASLIYPDLDQIAAQASQDEGVMNKFKGAGNWVNDYMDRRAVVFYTKEAKHPGTPLVLPAEQRKPMKSRFNDPNHPANSGSIISLVTGGHVPVPGLNKLHGKRNEALGINRLLRRPEDSSRDGRLVSGTGRQFVKKKLQKDVLYLMIVNLPTEEEKKEARELDARLGDMMELSEAGVL</sequence>
<dbReference type="HOGENOM" id="CLU_023303_0_0_1"/>
<gene>
    <name evidence="2" type="ORF">EURHEDRAFT_405340</name>
</gene>
<organism evidence="2 3">
    <name type="scientific">Aspergillus ruber (strain CBS 135680)</name>
    <dbReference type="NCBI Taxonomy" id="1388766"/>
    <lineage>
        <taxon>Eukaryota</taxon>
        <taxon>Fungi</taxon>
        <taxon>Dikarya</taxon>
        <taxon>Ascomycota</taxon>
        <taxon>Pezizomycotina</taxon>
        <taxon>Eurotiomycetes</taxon>
        <taxon>Eurotiomycetidae</taxon>
        <taxon>Eurotiales</taxon>
        <taxon>Aspergillaceae</taxon>
        <taxon>Aspergillus</taxon>
        <taxon>Aspergillus subgen. Aspergillus</taxon>
    </lineage>
</organism>
<dbReference type="AlphaFoldDB" id="A0A017S6H0"/>
<name>A0A017S6H0_ASPRC</name>
<reference evidence="3" key="1">
    <citation type="journal article" date="2014" name="Nat. Commun.">
        <title>Genomic adaptations of the halophilic Dead Sea filamentous fungus Eurotium rubrum.</title>
        <authorList>
            <person name="Kis-Papo T."/>
            <person name="Weig A.R."/>
            <person name="Riley R."/>
            <person name="Persoh D."/>
            <person name="Salamov A."/>
            <person name="Sun H."/>
            <person name="Lipzen A."/>
            <person name="Wasser S.P."/>
            <person name="Rambold G."/>
            <person name="Grigoriev I.V."/>
            <person name="Nevo E."/>
        </authorList>
    </citation>
    <scope>NUCLEOTIDE SEQUENCE [LARGE SCALE GENOMIC DNA]</scope>
    <source>
        <strain evidence="3">CBS 135680</strain>
    </source>
</reference>
<dbReference type="RefSeq" id="XP_040635912.1">
    <property type="nucleotide sequence ID" value="XM_040780376.1"/>
</dbReference>
<keyword evidence="3" id="KW-1185">Reference proteome</keyword>
<dbReference type="InterPro" id="IPR053221">
    <property type="entry name" value="Burnettramic_acid_biosynth"/>
</dbReference>
<accession>A0A017S6H0</accession>
<evidence type="ECO:0000313" key="3">
    <source>
        <dbReference type="Proteomes" id="UP000019804"/>
    </source>
</evidence>
<feature type="region of interest" description="Disordered" evidence="1">
    <location>
        <begin position="18"/>
        <end position="49"/>
    </location>
</feature>
<dbReference type="GeneID" id="63695500"/>